<dbReference type="PANTHER" id="PTHR48050:SF13">
    <property type="entry name" value="STEROL 3-BETA-GLUCOSYLTRANSFERASE UGT80A2"/>
    <property type="match status" value="1"/>
</dbReference>
<organism evidence="7 8">
    <name type="scientific">Streptoalloteichus hindustanus</name>
    <dbReference type="NCBI Taxonomy" id="2017"/>
    <lineage>
        <taxon>Bacteria</taxon>
        <taxon>Bacillati</taxon>
        <taxon>Actinomycetota</taxon>
        <taxon>Actinomycetes</taxon>
        <taxon>Pseudonocardiales</taxon>
        <taxon>Pseudonocardiaceae</taxon>
        <taxon>Streptoalloteichus</taxon>
    </lineage>
</organism>
<evidence type="ECO:0000259" key="5">
    <source>
        <dbReference type="Pfam" id="PF06722"/>
    </source>
</evidence>
<dbReference type="Proteomes" id="UP000184501">
    <property type="component" value="Unassembled WGS sequence"/>
</dbReference>
<dbReference type="Pfam" id="PF06722">
    <property type="entry name" value="EryCIII-like_C"/>
    <property type="match status" value="1"/>
</dbReference>
<dbReference type="InterPro" id="IPR010610">
    <property type="entry name" value="EryCIII-like_C"/>
</dbReference>
<dbReference type="InterPro" id="IPR048284">
    <property type="entry name" value="EryCIII-like_N"/>
</dbReference>
<dbReference type="OrthoDB" id="5488434at2"/>
<dbReference type="NCBIfam" id="TIGR04516">
    <property type="entry name" value="glycosyl_450act"/>
    <property type="match status" value="1"/>
</dbReference>
<accession>A0A1M5I108</accession>
<dbReference type="AlphaFoldDB" id="A0A1M5I108"/>
<name>A0A1M5I108_STRHI</name>
<protein>
    <submittedName>
        <fullName evidence="7">L-rhodinosyltransferase/glycosyltransferase/L-2-deoxyfucosyltransferase/glycosyltransferase OleGII</fullName>
    </submittedName>
</protein>
<evidence type="ECO:0000313" key="7">
    <source>
        <dbReference type="EMBL" id="SHG21720.1"/>
    </source>
</evidence>
<dbReference type="InterPro" id="IPR030953">
    <property type="entry name" value="Glycosyl_450act"/>
</dbReference>
<dbReference type="PANTHER" id="PTHR48050">
    <property type="entry name" value="STEROL 3-BETA-GLUCOSYLTRANSFERASE"/>
    <property type="match status" value="1"/>
</dbReference>
<dbReference type="GO" id="GO:0008194">
    <property type="term" value="F:UDP-glycosyltransferase activity"/>
    <property type="evidence" value="ECO:0007669"/>
    <property type="project" value="InterPro"/>
</dbReference>
<dbReference type="CDD" id="cd03784">
    <property type="entry name" value="GT1_Gtf-like"/>
    <property type="match status" value="1"/>
</dbReference>
<dbReference type="InterPro" id="IPR002213">
    <property type="entry name" value="UDP_glucos_trans"/>
</dbReference>
<gene>
    <name evidence="7" type="ORF">SAMN05444320_10742</name>
</gene>
<evidence type="ECO:0000259" key="6">
    <source>
        <dbReference type="Pfam" id="PF21036"/>
    </source>
</evidence>
<evidence type="ECO:0000313" key="8">
    <source>
        <dbReference type="Proteomes" id="UP000184501"/>
    </source>
</evidence>
<sequence>MRVLFTPFSTAPHVYNVVPLAWALHTAGHEVRVAAHPDIVDRITASGLTAVPVGRPLGIEDAIDQWPGEEFMDALTDDVGLATTTDSRVEKWLRMLVLGSLSMYFCDDFPTGGHRSMVDDLVAAARQWRPDLVLWDPVNVAGAVAARASGAVHARLLFGHDLVARMRTTFTERAAGRPDAAEDTVGGWLAAALARFGCSFDEEVLLGQWTVDPMPSWMRFPLDLTSVPVRNIPYNGVAAVPDWLREQPKRPRVCVTLGVSQREVWGRDQVLVSDILAAVAEHDVEVVATLTADQLTSTASVPDNVRLVDYVPLHVLLPTCAAIIHHGGTGTYANAALHGVPQLIVPIQLWDEELIAERVARRGAGLAIHPEELTAAGVKDALGRLLSEPGFVSGAERIRADLQATPSPRDIVPVLERLTAEHANRP</sequence>
<dbReference type="GO" id="GO:0017000">
    <property type="term" value="P:antibiotic biosynthetic process"/>
    <property type="evidence" value="ECO:0007669"/>
    <property type="project" value="UniProtKB-KW"/>
</dbReference>
<keyword evidence="2 7" id="KW-0328">Glycosyltransferase</keyword>
<dbReference type="Pfam" id="PF21036">
    <property type="entry name" value="EryCIII-like_N"/>
    <property type="match status" value="1"/>
</dbReference>
<evidence type="ECO:0000256" key="1">
    <source>
        <dbReference type="ARBA" id="ARBA00006962"/>
    </source>
</evidence>
<dbReference type="EMBL" id="FQVN01000007">
    <property type="protein sequence ID" value="SHG21720.1"/>
    <property type="molecule type" value="Genomic_DNA"/>
</dbReference>
<keyword evidence="3 7" id="KW-0808">Transferase</keyword>
<keyword evidence="4" id="KW-0045">Antibiotic biosynthesis</keyword>
<dbReference type="RefSeq" id="WP_073486299.1">
    <property type="nucleotide sequence ID" value="NZ_FQVN01000007.1"/>
</dbReference>
<feature type="domain" description="Erythromycin biosynthesis protein CIII-like C-terminal" evidence="5">
    <location>
        <begin position="275"/>
        <end position="418"/>
    </location>
</feature>
<dbReference type="STRING" id="2017.SAMN05444320_10742"/>
<keyword evidence="8" id="KW-1185">Reference proteome</keyword>
<dbReference type="SUPFAM" id="SSF53756">
    <property type="entry name" value="UDP-Glycosyltransferase/glycogen phosphorylase"/>
    <property type="match status" value="1"/>
</dbReference>
<feature type="domain" description="Erythromycin biosynthesis protein CIII-like N-terminal" evidence="6">
    <location>
        <begin position="22"/>
        <end position="258"/>
    </location>
</feature>
<evidence type="ECO:0000256" key="3">
    <source>
        <dbReference type="ARBA" id="ARBA00022679"/>
    </source>
</evidence>
<evidence type="ECO:0000256" key="2">
    <source>
        <dbReference type="ARBA" id="ARBA00022676"/>
    </source>
</evidence>
<reference evidence="7 8" key="1">
    <citation type="submission" date="2016-11" db="EMBL/GenBank/DDBJ databases">
        <authorList>
            <person name="Jaros S."/>
            <person name="Januszkiewicz K."/>
            <person name="Wedrychowicz H."/>
        </authorList>
    </citation>
    <scope>NUCLEOTIDE SEQUENCE [LARGE SCALE GENOMIC DNA]</scope>
    <source>
        <strain evidence="7 8">DSM 44523</strain>
    </source>
</reference>
<dbReference type="GO" id="GO:0016758">
    <property type="term" value="F:hexosyltransferase activity"/>
    <property type="evidence" value="ECO:0007669"/>
    <property type="project" value="UniProtKB-ARBA"/>
</dbReference>
<dbReference type="Gene3D" id="3.40.50.2000">
    <property type="entry name" value="Glycogen Phosphorylase B"/>
    <property type="match status" value="2"/>
</dbReference>
<dbReference type="InterPro" id="IPR050426">
    <property type="entry name" value="Glycosyltransferase_28"/>
</dbReference>
<dbReference type="FunFam" id="3.40.50.2000:FF:000072">
    <property type="entry name" value="Glycosyl transferase"/>
    <property type="match status" value="1"/>
</dbReference>
<proteinExistence type="inferred from homology"/>
<comment type="similarity">
    <text evidence="1">Belongs to the glycosyltransferase 28 family.</text>
</comment>
<evidence type="ECO:0000256" key="4">
    <source>
        <dbReference type="ARBA" id="ARBA00023194"/>
    </source>
</evidence>